<organism evidence="1 2">
    <name type="scientific">Eumeta variegata</name>
    <name type="common">Bagworm moth</name>
    <name type="synonym">Eumeta japonica</name>
    <dbReference type="NCBI Taxonomy" id="151549"/>
    <lineage>
        <taxon>Eukaryota</taxon>
        <taxon>Metazoa</taxon>
        <taxon>Ecdysozoa</taxon>
        <taxon>Arthropoda</taxon>
        <taxon>Hexapoda</taxon>
        <taxon>Insecta</taxon>
        <taxon>Pterygota</taxon>
        <taxon>Neoptera</taxon>
        <taxon>Endopterygota</taxon>
        <taxon>Lepidoptera</taxon>
        <taxon>Glossata</taxon>
        <taxon>Ditrysia</taxon>
        <taxon>Tineoidea</taxon>
        <taxon>Psychidae</taxon>
        <taxon>Oiketicinae</taxon>
        <taxon>Eumeta</taxon>
    </lineage>
</organism>
<dbReference type="EMBL" id="BGZK01000358">
    <property type="protein sequence ID" value="GBP39026.1"/>
    <property type="molecule type" value="Genomic_DNA"/>
</dbReference>
<sequence>MDTLNPREISSVLLASWVGIGHIMEDEGESGPSELCLTGRNAKEKAAASSPYSLCELQKLPASPAVEKRTPIMVHRNNTEQLIGAIRSRYSGTPQFFVCKASDGARVIPM</sequence>
<evidence type="ECO:0000313" key="2">
    <source>
        <dbReference type="Proteomes" id="UP000299102"/>
    </source>
</evidence>
<accession>A0A4C1VJ66</accession>
<gene>
    <name evidence="1" type="ORF">EVAR_89248_1</name>
</gene>
<protein>
    <submittedName>
        <fullName evidence="1">Uncharacterized protein</fullName>
    </submittedName>
</protein>
<keyword evidence="2" id="KW-1185">Reference proteome</keyword>
<dbReference type="AlphaFoldDB" id="A0A4C1VJ66"/>
<proteinExistence type="predicted"/>
<evidence type="ECO:0000313" key="1">
    <source>
        <dbReference type="EMBL" id="GBP39026.1"/>
    </source>
</evidence>
<reference evidence="1 2" key="1">
    <citation type="journal article" date="2019" name="Commun. Biol.">
        <title>The bagworm genome reveals a unique fibroin gene that provides high tensile strength.</title>
        <authorList>
            <person name="Kono N."/>
            <person name="Nakamura H."/>
            <person name="Ohtoshi R."/>
            <person name="Tomita M."/>
            <person name="Numata K."/>
            <person name="Arakawa K."/>
        </authorList>
    </citation>
    <scope>NUCLEOTIDE SEQUENCE [LARGE SCALE GENOMIC DNA]</scope>
</reference>
<comment type="caution">
    <text evidence="1">The sequence shown here is derived from an EMBL/GenBank/DDBJ whole genome shotgun (WGS) entry which is preliminary data.</text>
</comment>
<name>A0A4C1VJ66_EUMVA</name>
<dbReference type="Proteomes" id="UP000299102">
    <property type="component" value="Unassembled WGS sequence"/>
</dbReference>